<dbReference type="EC" id="2.4.99.28" evidence="19"/>
<accession>A0A8I0G971</accession>
<keyword evidence="13" id="KW-0961">Cell wall biogenesis/degradation</keyword>
<dbReference type="PANTHER" id="PTHR30474:SF2">
    <property type="entry name" value="PEPTIDOGLYCAN GLYCOSYLTRANSFERASE FTSW-RELATED"/>
    <property type="match status" value="1"/>
</dbReference>
<evidence type="ECO:0000256" key="19">
    <source>
        <dbReference type="ARBA" id="ARBA00044770"/>
    </source>
</evidence>
<dbReference type="GO" id="GO:0032153">
    <property type="term" value="C:cell division site"/>
    <property type="evidence" value="ECO:0007669"/>
    <property type="project" value="TreeGrafter"/>
</dbReference>
<dbReference type="NCBIfam" id="TIGR02614">
    <property type="entry name" value="ftsW"/>
    <property type="match status" value="1"/>
</dbReference>
<evidence type="ECO:0000256" key="11">
    <source>
        <dbReference type="ARBA" id="ARBA00023136"/>
    </source>
</evidence>
<dbReference type="AlphaFoldDB" id="A0A8I0G971"/>
<comment type="function">
    <text evidence="21">Peptidoglycan polymerase that is essential for cell division.</text>
</comment>
<evidence type="ECO:0000256" key="2">
    <source>
        <dbReference type="ARBA" id="ARBA00004752"/>
    </source>
</evidence>
<evidence type="ECO:0000313" key="24">
    <source>
        <dbReference type="EMBL" id="MBD3690240.1"/>
    </source>
</evidence>
<protein>
    <recommendedName>
        <fullName evidence="17">Probable peptidoglycan glycosyltransferase FtsW</fullName>
        <ecNumber evidence="19">2.4.99.28</ecNumber>
    </recommendedName>
    <alternativeName>
        <fullName evidence="18">Cell division protein FtsW</fullName>
    </alternativeName>
    <alternativeName>
        <fullName evidence="15">Cell wall polymerase</fullName>
    </alternativeName>
    <alternativeName>
        <fullName evidence="14">Peptidoglycan polymerase</fullName>
    </alternativeName>
</protein>
<evidence type="ECO:0000256" key="10">
    <source>
        <dbReference type="ARBA" id="ARBA00022989"/>
    </source>
</evidence>
<evidence type="ECO:0000256" key="3">
    <source>
        <dbReference type="ARBA" id="ARBA00022475"/>
    </source>
</evidence>
<dbReference type="GO" id="GO:0071555">
    <property type="term" value="P:cell wall organization"/>
    <property type="evidence" value="ECO:0007669"/>
    <property type="project" value="UniProtKB-KW"/>
</dbReference>
<evidence type="ECO:0000256" key="16">
    <source>
        <dbReference type="ARBA" id="ARBA00038053"/>
    </source>
</evidence>
<feature type="region of interest" description="Disordered" evidence="22">
    <location>
        <begin position="407"/>
        <end position="427"/>
    </location>
</feature>
<evidence type="ECO:0000256" key="14">
    <source>
        <dbReference type="ARBA" id="ARBA00032370"/>
    </source>
</evidence>
<dbReference type="Pfam" id="PF01098">
    <property type="entry name" value="FTSW_RODA_SPOVE"/>
    <property type="match status" value="1"/>
</dbReference>
<evidence type="ECO:0000256" key="9">
    <source>
        <dbReference type="ARBA" id="ARBA00022984"/>
    </source>
</evidence>
<evidence type="ECO:0000256" key="7">
    <source>
        <dbReference type="ARBA" id="ARBA00022692"/>
    </source>
</evidence>
<dbReference type="GO" id="GO:0015648">
    <property type="term" value="F:lipid-linked peptidoglycan transporter activity"/>
    <property type="evidence" value="ECO:0007669"/>
    <property type="project" value="TreeGrafter"/>
</dbReference>
<feature type="transmembrane region" description="Helical" evidence="23">
    <location>
        <begin position="175"/>
        <end position="193"/>
    </location>
</feature>
<feature type="transmembrane region" description="Helical" evidence="23">
    <location>
        <begin position="79"/>
        <end position="99"/>
    </location>
</feature>
<evidence type="ECO:0000256" key="8">
    <source>
        <dbReference type="ARBA" id="ARBA00022960"/>
    </source>
</evidence>
<comment type="subcellular location">
    <subcellularLocation>
        <location evidence="1">Cell membrane</location>
        <topology evidence="1">Multi-pass membrane protein</topology>
    </subcellularLocation>
</comment>
<evidence type="ECO:0000256" key="20">
    <source>
        <dbReference type="ARBA" id="ARBA00049902"/>
    </source>
</evidence>
<evidence type="ECO:0000256" key="21">
    <source>
        <dbReference type="ARBA" id="ARBA00049966"/>
    </source>
</evidence>
<feature type="transmembrane region" description="Helical" evidence="23">
    <location>
        <begin position="374"/>
        <end position="396"/>
    </location>
</feature>
<dbReference type="GO" id="GO:0005886">
    <property type="term" value="C:plasma membrane"/>
    <property type="evidence" value="ECO:0007669"/>
    <property type="project" value="UniProtKB-SubCell"/>
</dbReference>
<reference evidence="24 25" key="1">
    <citation type="submission" date="2020-08" db="EMBL/GenBank/DDBJ databases">
        <title>Winkia gen. nov., sp. nov., isolated from faeces of the Anser albifrons in China.</title>
        <authorList>
            <person name="Liu Q."/>
        </authorList>
    </citation>
    <scope>NUCLEOTIDE SEQUENCE [LARGE SCALE GENOMIC DNA]</scope>
    <source>
        <strain evidence="24 25">C62</strain>
    </source>
</reference>
<feature type="transmembrane region" description="Helical" evidence="23">
    <location>
        <begin position="308"/>
        <end position="328"/>
    </location>
</feature>
<comment type="caution">
    <text evidence="24">The sequence shown here is derived from an EMBL/GenBank/DDBJ whole genome shotgun (WGS) entry which is preliminary data.</text>
</comment>
<evidence type="ECO:0000256" key="6">
    <source>
        <dbReference type="ARBA" id="ARBA00022679"/>
    </source>
</evidence>
<feature type="transmembrane region" description="Helical" evidence="23">
    <location>
        <begin position="139"/>
        <end position="163"/>
    </location>
</feature>
<keyword evidence="8" id="KW-0133">Cell shape</keyword>
<keyword evidence="3" id="KW-1003">Cell membrane</keyword>
<keyword evidence="5" id="KW-0328">Glycosyltransferase</keyword>
<evidence type="ECO:0000256" key="4">
    <source>
        <dbReference type="ARBA" id="ARBA00022618"/>
    </source>
</evidence>
<name>A0A8I0G971_9ACTO</name>
<comment type="similarity">
    <text evidence="16">Belongs to the SEDS family. FtsW subfamily.</text>
</comment>
<evidence type="ECO:0000256" key="17">
    <source>
        <dbReference type="ARBA" id="ARBA00041185"/>
    </source>
</evidence>
<proteinExistence type="inferred from homology"/>
<evidence type="ECO:0000256" key="13">
    <source>
        <dbReference type="ARBA" id="ARBA00023316"/>
    </source>
</evidence>
<keyword evidence="12" id="KW-0131">Cell cycle</keyword>
<keyword evidence="9" id="KW-0573">Peptidoglycan synthesis</keyword>
<dbReference type="GO" id="GO:0009252">
    <property type="term" value="P:peptidoglycan biosynthetic process"/>
    <property type="evidence" value="ECO:0007669"/>
    <property type="project" value="UniProtKB-KW"/>
</dbReference>
<dbReference type="PANTHER" id="PTHR30474">
    <property type="entry name" value="CELL CYCLE PROTEIN"/>
    <property type="match status" value="1"/>
</dbReference>
<dbReference type="GO" id="GO:0008360">
    <property type="term" value="P:regulation of cell shape"/>
    <property type="evidence" value="ECO:0007669"/>
    <property type="project" value="UniProtKB-KW"/>
</dbReference>
<feature type="transmembrane region" description="Helical" evidence="23">
    <location>
        <begin position="46"/>
        <end position="67"/>
    </location>
</feature>
<dbReference type="GO" id="GO:0008955">
    <property type="term" value="F:peptidoglycan glycosyltransferase activity"/>
    <property type="evidence" value="ECO:0007669"/>
    <property type="project" value="UniProtKB-EC"/>
</dbReference>
<comment type="pathway">
    <text evidence="2">Cell wall biogenesis; peptidoglycan biosynthesis.</text>
</comment>
<gene>
    <name evidence="24" type="primary">ftsW</name>
    <name evidence="24" type="ORF">H8R10_08385</name>
</gene>
<evidence type="ECO:0000256" key="22">
    <source>
        <dbReference type="SAM" id="MobiDB-lite"/>
    </source>
</evidence>
<dbReference type="InterPro" id="IPR013437">
    <property type="entry name" value="FtsW"/>
</dbReference>
<evidence type="ECO:0000256" key="18">
    <source>
        <dbReference type="ARBA" id="ARBA00041418"/>
    </source>
</evidence>
<organism evidence="24 25">
    <name type="scientific">Nanchangia anserum</name>
    <dbReference type="NCBI Taxonomy" id="2692125"/>
    <lineage>
        <taxon>Bacteria</taxon>
        <taxon>Bacillati</taxon>
        <taxon>Actinomycetota</taxon>
        <taxon>Actinomycetes</taxon>
        <taxon>Actinomycetales</taxon>
        <taxon>Actinomycetaceae</taxon>
        <taxon>Nanchangia</taxon>
    </lineage>
</organism>
<evidence type="ECO:0000256" key="15">
    <source>
        <dbReference type="ARBA" id="ARBA00033270"/>
    </source>
</evidence>
<sequence>MKMFDALRRRLPVVRIEKSSGEQVHAAQRVLKPWHILTSTPGFTFYLIRTVTVLLAGIGLVMGFSASTIRELSANSNPYLAVLRPLAIVVIGLALMAIISRIPYRVIMSGAPVWLAGAILLQLTVFTPLGKEVAGNRNWISLGVTTLQPSELLKVAIVIWLAWVFHTRRVRVRNLASVGQWIIFPCIVAVAIVMVGKDLGTAMIFGLICAATLFVIGWERRWLLASSGIVVMAVAGAVAMSPSRRARVMAIFSSSSDPLGTDLQTLRAKWGLGTGGLVGVGPGASRQKWNYLPEAHTDFIFAILGEEFGFFGTVSVLILFVLLAYGLFRLVTRMKDPAVRVLAAATSGWLITQALINILVVIGWAPVVGVPLPFISSGGSSMLASFIIMGVVLACAREEPGAQKLLGTRHRRTQSAGQRARGGTRDD</sequence>
<comment type="catalytic activity">
    <reaction evidence="20">
        <text>[GlcNAc-(1-&gt;4)-Mur2Ac(oyl-L-Ala-gamma-D-Glu-L-Lys-D-Ala-D-Ala)](n)-di-trans,octa-cis-undecaprenyl diphosphate + beta-D-GlcNAc-(1-&gt;4)-Mur2Ac(oyl-L-Ala-gamma-D-Glu-L-Lys-D-Ala-D-Ala)-di-trans,octa-cis-undecaprenyl diphosphate = [GlcNAc-(1-&gt;4)-Mur2Ac(oyl-L-Ala-gamma-D-Glu-L-Lys-D-Ala-D-Ala)](n+1)-di-trans,octa-cis-undecaprenyl diphosphate + di-trans,octa-cis-undecaprenyl diphosphate + H(+)</text>
        <dbReference type="Rhea" id="RHEA:23708"/>
        <dbReference type="Rhea" id="RHEA-COMP:9602"/>
        <dbReference type="Rhea" id="RHEA-COMP:9603"/>
        <dbReference type="ChEBI" id="CHEBI:15378"/>
        <dbReference type="ChEBI" id="CHEBI:58405"/>
        <dbReference type="ChEBI" id="CHEBI:60033"/>
        <dbReference type="ChEBI" id="CHEBI:78435"/>
        <dbReference type="EC" id="2.4.99.28"/>
    </reaction>
</comment>
<feature type="transmembrane region" description="Helical" evidence="23">
    <location>
        <begin position="106"/>
        <end position="127"/>
    </location>
</feature>
<feature type="transmembrane region" description="Helical" evidence="23">
    <location>
        <begin position="340"/>
        <end position="362"/>
    </location>
</feature>
<keyword evidence="11 23" id="KW-0472">Membrane</keyword>
<evidence type="ECO:0000256" key="1">
    <source>
        <dbReference type="ARBA" id="ARBA00004651"/>
    </source>
</evidence>
<dbReference type="GO" id="GO:0051301">
    <property type="term" value="P:cell division"/>
    <property type="evidence" value="ECO:0007669"/>
    <property type="project" value="UniProtKB-KW"/>
</dbReference>
<dbReference type="EMBL" id="JACRUO010000003">
    <property type="protein sequence ID" value="MBD3690240.1"/>
    <property type="molecule type" value="Genomic_DNA"/>
</dbReference>
<evidence type="ECO:0000256" key="5">
    <source>
        <dbReference type="ARBA" id="ARBA00022676"/>
    </source>
</evidence>
<keyword evidence="10 23" id="KW-1133">Transmembrane helix</keyword>
<dbReference type="InterPro" id="IPR001182">
    <property type="entry name" value="FtsW/RodA"/>
</dbReference>
<evidence type="ECO:0000256" key="12">
    <source>
        <dbReference type="ARBA" id="ARBA00023306"/>
    </source>
</evidence>
<keyword evidence="25" id="KW-1185">Reference proteome</keyword>
<evidence type="ECO:0000256" key="23">
    <source>
        <dbReference type="SAM" id="Phobius"/>
    </source>
</evidence>
<feature type="transmembrane region" description="Helical" evidence="23">
    <location>
        <begin position="223"/>
        <end position="240"/>
    </location>
</feature>
<evidence type="ECO:0000313" key="25">
    <source>
        <dbReference type="Proteomes" id="UP000627538"/>
    </source>
</evidence>
<dbReference type="Proteomes" id="UP000627538">
    <property type="component" value="Unassembled WGS sequence"/>
</dbReference>
<feature type="transmembrane region" description="Helical" evidence="23">
    <location>
        <begin position="199"/>
        <end position="216"/>
    </location>
</feature>
<keyword evidence="7 23" id="KW-0812">Transmembrane</keyword>
<keyword evidence="6" id="KW-0808">Transferase</keyword>
<keyword evidence="4" id="KW-0132">Cell division</keyword>